<evidence type="ECO:0000313" key="2">
    <source>
        <dbReference type="EMBL" id="AII17222.1"/>
    </source>
</evidence>
<dbReference type="RefSeq" id="YP_009052233.1">
    <property type="nucleotide sequence ID" value="NC_024697.1"/>
</dbReference>
<keyword evidence="3" id="KW-1185">Reference proteome</keyword>
<feature type="transmembrane region" description="Helical" evidence="1">
    <location>
        <begin position="6"/>
        <end position="23"/>
    </location>
</feature>
<proteinExistence type="predicted"/>
<evidence type="ECO:0000313" key="3">
    <source>
        <dbReference type="Proteomes" id="UP000028667"/>
    </source>
</evidence>
<keyword evidence="1" id="KW-1133">Transmembrane helix</keyword>
<dbReference type="EMBL" id="KJ645900">
    <property type="protein sequence ID" value="AII17222.1"/>
    <property type="molecule type" value="Genomic_DNA"/>
</dbReference>
<dbReference type="GO" id="GO:0016787">
    <property type="term" value="F:hydrolase activity"/>
    <property type="evidence" value="ECO:0007669"/>
    <property type="project" value="UniProtKB-KW"/>
</dbReference>
<dbReference type="GeneID" id="20041429"/>
<gene>
    <name evidence="2" type="ORF">AaV_158</name>
</gene>
<protein>
    <submittedName>
        <fullName evidence="2">Putative metal dependent hydrolase</fullName>
    </submittedName>
</protein>
<sequence length="196" mass="23072">MDIDSFVIFLFLFILIAIVYYNVSYPMKYVEAYDGQKYLVIDDNLKNESANLLALMNEKSSKLMLRLKEKYGDDNENLNRLFRNYKPNQLKEKHPKSLGTSFTLNKQDVILCLKKNNGKSMVDENTLLFILLHEISHIMTKSIGHQEDYWENFRFLLAHAIVANLYEFDSYKNEKRYCGINISSSPIKLNEIENYI</sequence>
<accession>A0A076FHH9</accession>
<dbReference type="KEGG" id="vg:20041429"/>
<keyword evidence="1" id="KW-0812">Transmembrane</keyword>
<dbReference type="OrthoDB" id="17235at10239"/>
<evidence type="ECO:0000256" key="1">
    <source>
        <dbReference type="SAM" id="Phobius"/>
    </source>
</evidence>
<dbReference type="Proteomes" id="UP000028667">
    <property type="component" value="Segment"/>
</dbReference>
<keyword evidence="2" id="KW-0378">Hydrolase</keyword>
<organism evidence="2 3">
    <name type="scientific">Aureococcus anophagefferens virus</name>
    <dbReference type="NCBI Taxonomy" id="1474867"/>
    <lineage>
        <taxon>Viruses</taxon>
        <taxon>Varidnaviria</taxon>
        <taxon>Bamfordvirae</taxon>
        <taxon>Nucleocytoviricota</taxon>
        <taxon>Megaviricetes</taxon>
        <taxon>Imitervirales</taxon>
        <taxon>Schizomimiviridae</taxon>
        <taxon>Kratosvirus</taxon>
        <taxon>Kratosvirus quantuckense</taxon>
    </lineage>
</organism>
<keyword evidence="1" id="KW-0472">Membrane</keyword>
<name>A0A076FHH9_9VIRU</name>
<reference evidence="2 3" key="1">
    <citation type="journal article" date="2014" name="Virology">
        <title>Genome of brown tide virus (AaV), the little giant of the Megaviridae, elucidates NCLDV genome expansion and host-virus coevolution.</title>
        <authorList>
            <person name="Moniruzzaman M."/>
            <person name="LeCleir G.R."/>
            <person name="Brown C.M."/>
            <person name="Gobler C.J."/>
            <person name="Bidle K.D."/>
            <person name="Wilson W.H."/>
            <person name="Wilhelm S.W."/>
        </authorList>
    </citation>
    <scope>NUCLEOTIDE SEQUENCE [LARGE SCALE GENOMIC DNA]</scope>
    <source>
        <strain evidence="2">BtV-01</strain>
    </source>
</reference>